<evidence type="ECO:0000256" key="2">
    <source>
        <dbReference type="SAM" id="MobiDB-lite"/>
    </source>
</evidence>
<dbReference type="PROSITE" id="PS51444">
    <property type="entry name" value="FH2"/>
    <property type="match status" value="1"/>
</dbReference>
<reference evidence="4 5" key="1">
    <citation type="submission" date="2022-03" db="EMBL/GenBank/DDBJ databases">
        <authorList>
            <person name="Macdonald S."/>
            <person name="Ahmed S."/>
            <person name="Newling K."/>
        </authorList>
    </citation>
    <scope>NUCLEOTIDE SEQUENCE [LARGE SCALE GENOMIC DNA]</scope>
</reference>
<comment type="caution">
    <text evidence="4">The sequence shown here is derived from an EMBL/GenBank/DDBJ whole genome shotgun (WGS) entry which is preliminary data.</text>
</comment>
<keyword evidence="5" id="KW-1185">Reference proteome</keyword>
<dbReference type="PANTHER" id="PTHR45733:SF10">
    <property type="entry name" value="FORMIN-LIKE PROTEIN 15A-RELATED"/>
    <property type="match status" value="1"/>
</dbReference>
<evidence type="ECO:0000313" key="4">
    <source>
        <dbReference type="EMBL" id="CAH8388095.1"/>
    </source>
</evidence>
<proteinExistence type="inferred from homology"/>
<evidence type="ECO:0000313" key="5">
    <source>
        <dbReference type="Proteomes" id="UP001642260"/>
    </source>
</evidence>
<dbReference type="PANTHER" id="PTHR45733">
    <property type="entry name" value="FORMIN-J"/>
    <property type="match status" value="1"/>
</dbReference>
<sequence length="316" mass="35431">MLHPNLPSTMDKGASPLPPQPPGVREHGTPPPQPPPLPPPMKRGITKLVLPSGHARRKRCLPLDPMYGSNPEKFGLLSQIDLRRALNLEIMLTKLHMPLAVVLALDETVLDVDQIENLIKFCPTKVEMELLEVFASQKLKEVMKEIMYLENTLINQENTINAAAVGFKLKSFLKLKNTHGTNSNMSLMHYLCKELAAKAPVLLDFYKDLESLESASEITLESLVKKMQAIDKGLNKVEKELVASESDGPVSEVFRKGRKVDALLVYFGENPNRCPFEQVIRTLFSFINSFKKAHEDNIKQELENEKASKEVLALNS</sequence>
<dbReference type="Gene3D" id="1.20.58.2220">
    <property type="entry name" value="Formin, FH2 domain"/>
    <property type="match status" value="2"/>
</dbReference>
<name>A0ABC8LXF0_ERUVS</name>
<dbReference type="InterPro" id="IPR042201">
    <property type="entry name" value="FH2_Formin_sf"/>
</dbReference>
<dbReference type="InterPro" id="IPR051144">
    <property type="entry name" value="Formin_homology_domain"/>
</dbReference>
<evidence type="ECO:0000256" key="1">
    <source>
        <dbReference type="ARBA" id="ARBA00006468"/>
    </source>
</evidence>
<protein>
    <recommendedName>
        <fullName evidence="3">FH2 domain-containing protein</fullName>
    </recommendedName>
</protein>
<accession>A0ABC8LXF0</accession>
<gene>
    <name evidence="4" type="ORF">ERUC_LOCUS40578</name>
</gene>
<evidence type="ECO:0000259" key="3">
    <source>
        <dbReference type="PROSITE" id="PS51444"/>
    </source>
</evidence>
<dbReference type="InterPro" id="IPR015425">
    <property type="entry name" value="FH2_Formin"/>
</dbReference>
<feature type="region of interest" description="Disordered" evidence="2">
    <location>
        <begin position="1"/>
        <end position="44"/>
    </location>
</feature>
<organism evidence="4 5">
    <name type="scientific">Eruca vesicaria subsp. sativa</name>
    <name type="common">Garden rocket</name>
    <name type="synonym">Eruca sativa</name>
    <dbReference type="NCBI Taxonomy" id="29727"/>
    <lineage>
        <taxon>Eukaryota</taxon>
        <taxon>Viridiplantae</taxon>
        <taxon>Streptophyta</taxon>
        <taxon>Embryophyta</taxon>
        <taxon>Tracheophyta</taxon>
        <taxon>Spermatophyta</taxon>
        <taxon>Magnoliopsida</taxon>
        <taxon>eudicotyledons</taxon>
        <taxon>Gunneridae</taxon>
        <taxon>Pentapetalae</taxon>
        <taxon>rosids</taxon>
        <taxon>malvids</taxon>
        <taxon>Brassicales</taxon>
        <taxon>Brassicaceae</taxon>
        <taxon>Brassiceae</taxon>
        <taxon>Eruca</taxon>
    </lineage>
</organism>
<dbReference type="SUPFAM" id="SSF101447">
    <property type="entry name" value="Formin homology 2 domain (FH2 domain)"/>
    <property type="match status" value="1"/>
</dbReference>
<dbReference type="Pfam" id="PF02181">
    <property type="entry name" value="FH2"/>
    <property type="match status" value="1"/>
</dbReference>
<comment type="similarity">
    <text evidence="1">Belongs to the formin-like family. Class-II subfamily.</text>
</comment>
<dbReference type="Proteomes" id="UP001642260">
    <property type="component" value="Unassembled WGS sequence"/>
</dbReference>
<dbReference type="AlphaFoldDB" id="A0ABC8LXF0"/>
<dbReference type="EMBL" id="CAKOAT010780709">
    <property type="protein sequence ID" value="CAH8388095.1"/>
    <property type="molecule type" value="Genomic_DNA"/>
</dbReference>
<feature type="compositionally biased region" description="Pro residues" evidence="2">
    <location>
        <begin position="29"/>
        <end position="41"/>
    </location>
</feature>
<feature type="domain" description="FH2" evidence="3">
    <location>
        <begin position="1"/>
        <end position="316"/>
    </location>
</feature>